<feature type="region of interest" description="Disordered" evidence="2">
    <location>
        <begin position="188"/>
        <end position="213"/>
    </location>
</feature>
<evidence type="ECO:0000313" key="4">
    <source>
        <dbReference type="Proteomes" id="UP001558613"/>
    </source>
</evidence>
<dbReference type="EMBL" id="JAYMGO010000023">
    <property type="protein sequence ID" value="KAL1249391.1"/>
    <property type="molecule type" value="Genomic_DNA"/>
</dbReference>
<comment type="caution">
    <text evidence="3">The sequence shown here is derived from an EMBL/GenBank/DDBJ whole genome shotgun (WGS) entry which is preliminary data.</text>
</comment>
<keyword evidence="4" id="KW-1185">Reference proteome</keyword>
<dbReference type="Proteomes" id="UP001558613">
    <property type="component" value="Unassembled WGS sequence"/>
</dbReference>
<reference evidence="3 4" key="1">
    <citation type="submission" date="2023-09" db="EMBL/GenBank/DDBJ databases">
        <authorList>
            <person name="Wang M."/>
        </authorList>
    </citation>
    <scope>NUCLEOTIDE SEQUENCE [LARGE SCALE GENOMIC DNA]</scope>
    <source>
        <strain evidence="3">GT-2023</strain>
        <tissue evidence="3">Liver</tissue>
    </source>
</reference>
<gene>
    <name evidence="3" type="ORF">QQF64_020396</name>
</gene>
<feature type="compositionally biased region" description="Basic and acidic residues" evidence="2">
    <location>
        <begin position="202"/>
        <end position="213"/>
    </location>
</feature>
<evidence type="ECO:0000256" key="2">
    <source>
        <dbReference type="SAM" id="MobiDB-lite"/>
    </source>
</evidence>
<protein>
    <recommendedName>
        <fullName evidence="5">C2H2-type domain-containing protein</fullName>
    </recommendedName>
</protein>
<name>A0ABR3LBE0_9TELE</name>
<evidence type="ECO:0008006" key="5">
    <source>
        <dbReference type="Google" id="ProtNLM"/>
    </source>
</evidence>
<evidence type="ECO:0000313" key="3">
    <source>
        <dbReference type="EMBL" id="KAL1249391.1"/>
    </source>
</evidence>
<proteinExistence type="predicted"/>
<evidence type="ECO:0000256" key="1">
    <source>
        <dbReference type="SAM" id="Coils"/>
    </source>
</evidence>
<organism evidence="3 4">
    <name type="scientific">Cirrhinus molitorella</name>
    <name type="common">mud carp</name>
    <dbReference type="NCBI Taxonomy" id="172907"/>
    <lineage>
        <taxon>Eukaryota</taxon>
        <taxon>Metazoa</taxon>
        <taxon>Chordata</taxon>
        <taxon>Craniata</taxon>
        <taxon>Vertebrata</taxon>
        <taxon>Euteleostomi</taxon>
        <taxon>Actinopterygii</taxon>
        <taxon>Neopterygii</taxon>
        <taxon>Teleostei</taxon>
        <taxon>Ostariophysi</taxon>
        <taxon>Cypriniformes</taxon>
        <taxon>Cyprinidae</taxon>
        <taxon>Labeoninae</taxon>
        <taxon>Labeonini</taxon>
        <taxon>Cirrhinus</taxon>
    </lineage>
</organism>
<keyword evidence="1" id="KW-0175">Coiled coil</keyword>
<feature type="coiled-coil region" evidence="1">
    <location>
        <begin position="136"/>
        <end position="170"/>
    </location>
</feature>
<accession>A0ABR3LBE0</accession>
<sequence>MPVETCPLCMRMYARLSQHLSLMHHVENKEERKLLLAMESGRINARVGKCPIAGCGKFSNRLDLHVRTHTEISLVAQDQVLLQCKRKEIISKLTALRASNPKIPMVSTLDLEEHCQPEDAWVPLSAEDLEEEECDKEGCKAQKDLLRRHVADLQKQCDVLTESLRTVTKRYRVLKRKSASLGAASPAASIPTFEGADNPIPEAEKPKEKSPPHYPDHVAVLNEIVEGYRRHLLGPEPTRKIKENVGAHVYRIKKCIAYMSEGKSKLADFCFLNETAKIHIFIHYIAEAPPPSCHLSKNRPDRTLPRDVKSPQVLKRGVALHQISVKAKKESHIILKSTLLQCRKKAAQAIPELLIKLENEPSQKNQWQLYGHFTALLSSLYGHRGGVYQNITIQEVLGAQKSTSQKSYVINVTSHKTNEDAWKSMGLPGCPTFTDVRSSIASHAKFLHSSDISKISKFMCHDVKTADNFYVTNLSAQQAMEHR</sequence>